<evidence type="ECO:0000313" key="1">
    <source>
        <dbReference type="EMBL" id="GAA48802.1"/>
    </source>
</evidence>
<dbReference type="EMBL" id="DF142910">
    <property type="protein sequence ID" value="GAA48802.1"/>
    <property type="molecule type" value="Genomic_DNA"/>
</dbReference>
<dbReference type="Proteomes" id="UP000008909">
    <property type="component" value="Unassembled WGS sequence"/>
</dbReference>
<sequence>MPELQILVSEVDGHFDALMTRKEVELAGFCQAIVYELLYACVFGLRTDEVWRGRDALHLKLRGSNGARDHTGSARDTELIPFAYRAAKALDETVYRNVQFDNWRDEAIQSGLVKQLAFNAILDFGSDVDNFAQLRMEHEIPETIGNDVPANWMIDSGPGAFQTHLELTNTTQFDERCLPERHYMSEALVSADTVLQANRFPFHFVPSMPPSDAFTITASQLASQSSVLPLPHPDTAWSLIQLSNFDQILKLFG</sequence>
<proteinExistence type="predicted"/>
<reference evidence="1" key="1">
    <citation type="journal article" date="2011" name="Genome Biol.">
        <title>The draft genome of the carcinogenic human liver fluke Clonorchis sinensis.</title>
        <authorList>
            <person name="Wang X."/>
            <person name="Chen W."/>
            <person name="Huang Y."/>
            <person name="Sun J."/>
            <person name="Men J."/>
            <person name="Liu H."/>
            <person name="Luo F."/>
            <person name="Guo L."/>
            <person name="Lv X."/>
            <person name="Deng C."/>
            <person name="Zhou C."/>
            <person name="Fan Y."/>
            <person name="Li X."/>
            <person name="Huang L."/>
            <person name="Hu Y."/>
            <person name="Liang C."/>
            <person name="Hu X."/>
            <person name="Xu J."/>
            <person name="Yu X."/>
        </authorList>
    </citation>
    <scope>NUCLEOTIDE SEQUENCE [LARGE SCALE GENOMIC DNA]</scope>
    <source>
        <strain evidence="1">Henan</strain>
    </source>
</reference>
<protein>
    <submittedName>
        <fullName evidence="1">OTU domain-containing protein 4</fullName>
    </submittedName>
</protein>
<reference key="2">
    <citation type="submission" date="2011-10" db="EMBL/GenBank/DDBJ databases">
        <title>The genome and transcriptome sequence of Clonorchis sinensis provide insights into the carcinogenic liver fluke.</title>
        <authorList>
            <person name="Wang X."/>
            <person name="Huang Y."/>
            <person name="Chen W."/>
            <person name="Liu H."/>
            <person name="Guo L."/>
            <person name="Chen Y."/>
            <person name="Luo F."/>
            <person name="Zhou W."/>
            <person name="Sun J."/>
            <person name="Mao Q."/>
            <person name="Liang P."/>
            <person name="Zhou C."/>
            <person name="Tian Y."/>
            <person name="Men J."/>
            <person name="Lv X."/>
            <person name="Huang L."/>
            <person name="Zhou J."/>
            <person name="Hu Y."/>
            <person name="Li R."/>
            <person name="Zhang F."/>
            <person name="Lei H."/>
            <person name="Li X."/>
            <person name="Hu X."/>
            <person name="Liang C."/>
            <person name="Xu J."/>
            <person name="Wu Z."/>
            <person name="Yu X."/>
        </authorList>
    </citation>
    <scope>NUCLEOTIDE SEQUENCE</scope>
    <source>
        <strain>Henan</strain>
    </source>
</reference>
<name>G7Y767_CLOSI</name>
<dbReference type="AlphaFoldDB" id="G7Y767"/>
<organism evidence="1 2">
    <name type="scientific">Clonorchis sinensis</name>
    <name type="common">Chinese liver fluke</name>
    <dbReference type="NCBI Taxonomy" id="79923"/>
    <lineage>
        <taxon>Eukaryota</taxon>
        <taxon>Metazoa</taxon>
        <taxon>Spiralia</taxon>
        <taxon>Lophotrochozoa</taxon>
        <taxon>Platyhelminthes</taxon>
        <taxon>Trematoda</taxon>
        <taxon>Digenea</taxon>
        <taxon>Opisthorchiida</taxon>
        <taxon>Opisthorchiata</taxon>
        <taxon>Opisthorchiidae</taxon>
        <taxon>Clonorchis</taxon>
    </lineage>
</organism>
<gene>
    <name evidence="1" type="ORF">CLF_102054</name>
</gene>
<evidence type="ECO:0000313" key="2">
    <source>
        <dbReference type="Proteomes" id="UP000008909"/>
    </source>
</evidence>
<accession>G7Y767</accession>
<keyword evidence="2" id="KW-1185">Reference proteome</keyword>